<feature type="region of interest" description="Disordered" evidence="1">
    <location>
        <begin position="68"/>
        <end position="91"/>
    </location>
</feature>
<gene>
    <name evidence="2" type="ORF">X777_00058</name>
</gene>
<accession>A0A026VSR1</accession>
<evidence type="ECO:0000256" key="1">
    <source>
        <dbReference type="SAM" id="MobiDB-lite"/>
    </source>
</evidence>
<name>A0A026VSR1_OOCBI</name>
<evidence type="ECO:0000313" key="3">
    <source>
        <dbReference type="Proteomes" id="UP000053097"/>
    </source>
</evidence>
<feature type="non-terminal residue" evidence="2">
    <location>
        <position position="1"/>
    </location>
</feature>
<evidence type="ECO:0000313" key="2">
    <source>
        <dbReference type="EMBL" id="EZA46536.1"/>
    </source>
</evidence>
<dbReference type="AlphaFoldDB" id="A0A026VSR1"/>
<organism evidence="2 3">
    <name type="scientific">Ooceraea biroi</name>
    <name type="common">Clonal raider ant</name>
    <name type="synonym">Cerapachys biroi</name>
    <dbReference type="NCBI Taxonomy" id="2015173"/>
    <lineage>
        <taxon>Eukaryota</taxon>
        <taxon>Metazoa</taxon>
        <taxon>Ecdysozoa</taxon>
        <taxon>Arthropoda</taxon>
        <taxon>Hexapoda</taxon>
        <taxon>Insecta</taxon>
        <taxon>Pterygota</taxon>
        <taxon>Neoptera</taxon>
        <taxon>Endopterygota</taxon>
        <taxon>Hymenoptera</taxon>
        <taxon>Apocrita</taxon>
        <taxon>Aculeata</taxon>
        <taxon>Formicoidea</taxon>
        <taxon>Formicidae</taxon>
        <taxon>Dorylinae</taxon>
        <taxon>Ooceraea</taxon>
    </lineage>
</organism>
<sequence length="91" mass="10942">NIYRILNKTLTNECSIKCSWKGLRNNFKVSNLHFIKIIKKQVTSHYVTSTETEFENIVAEWLRFATQRHKRDKRKENENVNENEKSNEENN</sequence>
<evidence type="ECO:0008006" key="4">
    <source>
        <dbReference type="Google" id="ProtNLM"/>
    </source>
</evidence>
<feature type="compositionally biased region" description="Basic and acidic residues" evidence="1">
    <location>
        <begin position="74"/>
        <end position="91"/>
    </location>
</feature>
<proteinExistence type="predicted"/>
<dbReference type="Proteomes" id="UP000053097">
    <property type="component" value="Unassembled WGS sequence"/>
</dbReference>
<keyword evidence="3" id="KW-1185">Reference proteome</keyword>
<protein>
    <recommendedName>
        <fullName evidence="4">DUF4806 domain-containing protein</fullName>
    </recommendedName>
</protein>
<dbReference type="EMBL" id="KK110775">
    <property type="protein sequence ID" value="EZA46536.1"/>
    <property type="molecule type" value="Genomic_DNA"/>
</dbReference>
<reference evidence="2 3" key="1">
    <citation type="journal article" date="2014" name="Curr. Biol.">
        <title>The genome of the clonal raider ant Cerapachys biroi.</title>
        <authorList>
            <person name="Oxley P.R."/>
            <person name="Ji L."/>
            <person name="Fetter-Pruneda I."/>
            <person name="McKenzie S.K."/>
            <person name="Li C."/>
            <person name="Hu H."/>
            <person name="Zhang G."/>
            <person name="Kronauer D.J."/>
        </authorList>
    </citation>
    <scope>NUCLEOTIDE SEQUENCE [LARGE SCALE GENOMIC DNA]</scope>
</reference>
<dbReference type="OrthoDB" id="7546850at2759"/>